<accession>A0A9W6SQL5</accession>
<dbReference type="RefSeq" id="WP_285665757.1">
    <property type="nucleotide sequence ID" value="NZ_BSTX01000004.1"/>
</dbReference>
<organism evidence="2 3">
    <name type="scientific">Actinorhabdospora filicis</name>
    <dbReference type="NCBI Taxonomy" id="1785913"/>
    <lineage>
        <taxon>Bacteria</taxon>
        <taxon>Bacillati</taxon>
        <taxon>Actinomycetota</taxon>
        <taxon>Actinomycetes</taxon>
        <taxon>Micromonosporales</taxon>
        <taxon>Micromonosporaceae</taxon>
        <taxon>Actinorhabdospora</taxon>
    </lineage>
</organism>
<keyword evidence="3" id="KW-1185">Reference proteome</keyword>
<name>A0A9W6SQL5_9ACTN</name>
<dbReference type="Gene3D" id="3.40.50.300">
    <property type="entry name" value="P-loop containing nucleotide triphosphate hydrolases"/>
    <property type="match status" value="1"/>
</dbReference>
<evidence type="ECO:0000313" key="2">
    <source>
        <dbReference type="EMBL" id="GLZ80553.1"/>
    </source>
</evidence>
<evidence type="ECO:0000256" key="1">
    <source>
        <dbReference type="SAM" id="MobiDB-lite"/>
    </source>
</evidence>
<evidence type="ECO:0008006" key="4">
    <source>
        <dbReference type="Google" id="ProtNLM"/>
    </source>
</evidence>
<reference evidence="2" key="1">
    <citation type="submission" date="2023-03" db="EMBL/GenBank/DDBJ databases">
        <title>Actinorhabdospora filicis NBRC 111898.</title>
        <authorList>
            <person name="Ichikawa N."/>
            <person name="Sato H."/>
            <person name="Tonouchi N."/>
        </authorList>
    </citation>
    <scope>NUCLEOTIDE SEQUENCE</scope>
    <source>
        <strain evidence="2">NBRC 111898</strain>
    </source>
</reference>
<dbReference type="AlphaFoldDB" id="A0A9W6SQL5"/>
<evidence type="ECO:0000313" key="3">
    <source>
        <dbReference type="Proteomes" id="UP001165079"/>
    </source>
</evidence>
<feature type="region of interest" description="Disordered" evidence="1">
    <location>
        <begin position="198"/>
        <end position="220"/>
    </location>
</feature>
<dbReference type="InterPro" id="IPR027417">
    <property type="entry name" value="P-loop_NTPase"/>
</dbReference>
<comment type="caution">
    <text evidence="2">The sequence shown here is derived from an EMBL/GenBank/DDBJ whole genome shotgun (WGS) entry which is preliminary data.</text>
</comment>
<protein>
    <recommendedName>
        <fullName evidence="4">Shikimate kinase</fullName>
    </recommendedName>
</protein>
<sequence>MTRVLITGMSGTGKTTAVDELARRGHRAVETDTDEWSEWDGGDWIWREDRVGGLLAEHERTGVPLFVSGTKTNQVRFYPGADGPSFTHVVLFTAPLDVMRRRVDERSSNPYGKSEAEWAEIVGFTETVEPLLRRGADLVVDTRAPLDEVVARVLALLPPEGSSTRLSTGCPQDFPQKPGELSTTGGLSTGVGIGRLTPLAWGPVRSPQRGGLRAPTEKRCGADGETAATLVGDGRRAGFVCG</sequence>
<dbReference type="Pfam" id="PF13238">
    <property type="entry name" value="AAA_18"/>
    <property type="match status" value="1"/>
</dbReference>
<gene>
    <name evidence="2" type="ORF">Afil01_53600</name>
</gene>
<proteinExistence type="predicted"/>
<dbReference type="Proteomes" id="UP001165079">
    <property type="component" value="Unassembled WGS sequence"/>
</dbReference>
<dbReference type="SUPFAM" id="SSF52540">
    <property type="entry name" value="P-loop containing nucleoside triphosphate hydrolases"/>
    <property type="match status" value="1"/>
</dbReference>
<dbReference type="EMBL" id="BSTX01000004">
    <property type="protein sequence ID" value="GLZ80553.1"/>
    <property type="molecule type" value="Genomic_DNA"/>
</dbReference>